<gene>
    <name evidence="7" type="ORF">SAMN04489742_0641</name>
</gene>
<feature type="transmembrane region" description="Helical" evidence="5">
    <location>
        <begin position="12"/>
        <end position="31"/>
    </location>
</feature>
<dbReference type="EMBL" id="FNKH01000002">
    <property type="protein sequence ID" value="SDQ32450.1"/>
    <property type="molecule type" value="Genomic_DNA"/>
</dbReference>
<dbReference type="SUPFAM" id="SSF53955">
    <property type="entry name" value="Lysozyme-like"/>
    <property type="match status" value="1"/>
</dbReference>
<dbReference type="Gene3D" id="2.20.230.10">
    <property type="entry name" value="Resuscitation-promoting factor rpfb"/>
    <property type="match status" value="1"/>
</dbReference>
<dbReference type="Proteomes" id="UP000181917">
    <property type="component" value="Unassembled WGS sequence"/>
</dbReference>
<feature type="region of interest" description="Disordered" evidence="4">
    <location>
        <begin position="267"/>
        <end position="297"/>
    </location>
</feature>
<organism evidence="7 8">
    <name type="scientific">Crystallibacter crystallopoietes</name>
    <dbReference type="NCBI Taxonomy" id="37928"/>
    <lineage>
        <taxon>Bacteria</taxon>
        <taxon>Bacillati</taxon>
        <taxon>Actinomycetota</taxon>
        <taxon>Actinomycetes</taxon>
        <taxon>Micrococcales</taxon>
        <taxon>Micrococcaceae</taxon>
        <taxon>Crystallibacter</taxon>
    </lineage>
</organism>
<sequence>MANALKNRWVKIAGQMVVMTALVLGLVAFVGNNKSVTLTVDGQASSVSTFGSTVQDVLNEADVQVDELDEITPSTSAEITDGSSIQVITAKPVKLTLDGTSKTVHSTSATVEDLLHELGVEEDSELSAPLDAELASVSTVTITTPKTVSITVDGETKKKITTAATIGDLLKEQKIKLGKDDELSDPKSTEIKDNLKLKITRIDRDQKIEVTEPIEFETETKKDSSMYEGEQEITRSGVTGERTKTYALVLVDGEETERELVSNEVTRKPVTQQVSVGTKERPAPKPKASSGSNNTNVGGTWQALAQCESGGNWAINTGNGYYGGLQFSQSSWIGAGGGKYAPLPHLASPSEQIATAEVLRSNGGWGHWPACSAKLGLL</sequence>
<evidence type="ECO:0000313" key="7">
    <source>
        <dbReference type="EMBL" id="SDQ32450.1"/>
    </source>
</evidence>
<name>A0A1H0ZYI7_9MICC</name>
<evidence type="ECO:0000259" key="6">
    <source>
        <dbReference type="PROSITE" id="PS51109"/>
    </source>
</evidence>
<keyword evidence="5" id="KW-0472">Membrane</keyword>
<keyword evidence="8" id="KW-1185">Reference proteome</keyword>
<evidence type="ECO:0000256" key="1">
    <source>
        <dbReference type="ARBA" id="ARBA00010830"/>
    </source>
</evidence>
<keyword evidence="5" id="KW-0812">Transmembrane</keyword>
<evidence type="ECO:0000256" key="2">
    <source>
        <dbReference type="ARBA" id="ARBA00022729"/>
    </source>
</evidence>
<dbReference type="RefSeq" id="WP_269467188.1">
    <property type="nucleotide sequence ID" value="NZ_CP018863.1"/>
</dbReference>
<dbReference type="SMART" id="SM01208">
    <property type="entry name" value="G5"/>
    <property type="match status" value="1"/>
</dbReference>
<keyword evidence="5" id="KW-1133">Transmembrane helix</keyword>
<proteinExistence type="inferred from homology"/>
<evidence type="ECO:0000313" key="8">
    <source>
        <dbReference type="Proteomes" id="UP000181917"/>
    </source>
</evidence>
<reference evidence="7 8" key="1">
    <citation type="submission" date="2016-10" db="EMBL/GenBank/DDBJ databases">
        <authorList>
            <person name="de Groot N.N."/>
        </authorList>
    </citation>
    <scope>NUCLEOTIDE SEQUENCE [LARGE SCALE GENOMIC DNA]</scope>
    <source>
        <strain evidence="7 8">DSM 20117</strain>
    </source>
</reference>
<dbReference type="Pfam" id="PF06737">
    <property type="entry name" value="Transglycosylas"/>
    <property type="match status" value="1"/>
</dbReference>
<feature type="domain" description="G5" evidence="6">
    <location>
        <begin position="199"/>
        <end position="280"/>
    </location>
</feature>
<dbReference type="CDD" id="cd13925">
    <property type="entry name" value="RPF"/>
    <property type="match status" value="1"/>
</dbReference>
<keyword evidence="3" id="KW-0378">Hydrolase</keyword>
<protein>
    <submittedName>
        <fullName evidence="7">Uncharacterized conserved protein YabE, contains G5 and tandem DUF348 domains</fullName>
    </submittedName>
</protein>
<evidence type="ECO:0000256" key="4">
    <source>
        <dbReference type="SAM" id="MobiDB-lite"/>
    </source>
</evidence>
<evidence type="ECO:0000256" key="3">
    <source>
        <dbReference type="ARBA" id="ARBA00022801"/>
    </source>
</evidence>
<dbReference type="Pfam" id="PF07501">
    <property type="entry name" value="G5"/>
    <property type="match status" value="1"/>
</dbReference>
<keyword evidence="2" id="KW-0732">Signal</keyword>
<comment type="similarity">
    <text evidence="1">Belongs to the transglycosylase family. Rpf subfamily.</text>
</comment>
<dbReference type="PROSITE" id="PS51109">
    <property type="entry name" value="G5"/>
    <property type="match status" value="1"/>
</dbReference>
<dbReference type="STRING" id="37928.SAMN04489742_0641"/>
<dbReference type="InterPro" id="IPR011098">
    <property type="entry name" value="G5_dom"/>
</dbReference>
<evidence type="ECO:0000256" key="5">
    <source>
        <dbReference type="SAM" id="Phobius"/>
    </source>
</evidence>
<dbReference type="GO" id="GO:0016787">
    <property type="term" value="F:hydrolase activity"/>
    <property type="evidence" value="ECO:0007669"/>
    <property type="project" value="UniProtKB-KW"/>
</dbReference>
<accession>A0A1H0ZYI7</accession>
<dbReference type="Gene3D" id="1.10.530.10">
    <property type="match status" value="1"/>
</dbReference>
<dbReference type="InterPro" id="IPR023346">
    <property type="entry name" value="Lysozyme-like_dom_sf"/>
</dbReference>
<dbReference type="Pfam" id="PF03990">
    <property type="entry name" value="DUF348"/>
    <property type="match status" value="3"/>
</dbReference>
<dbReference type="InterPro" id="IPR010618">
    <property type="entry name" value="RPF"/>
</dbReference>
<dbReference type="InterPro" id="IPR007137">
    <property type="entry name" value="DUF348"/>
</dbReference>
<dbReference type="AlphaFoldDB" id="A0A1H0ZYI7"/>